<dbReference type="NCBIfam" id="TIGR02758">
    <property type="entry name" value="TraA_TIGR"/>
    <property type="match status" value="1"/>
</dbReference>
<evidence type="ECO:0000256" key="5">
    <source>
        <dbReference type="ARBA" id="ARBA00022475"/>
    </source>
</evidence>
<reference evidence="11 12" key="1">
    <citation type="submission" date="2018-06" db="EMBL/GenBank/DDBJ databases">
        <authorList>
            <consortium name="Pathogen Informatics"/>
            <person name="Doyle S."/>
        </authorList>
    </citation>
    <scope>NUCLEOTIDE SEQUENCE [LARGE SCALE GENOMIC DNA]</scope>
    <source>
        <strain evidence="11 12">NCTC9706</strain>
    </source>
</reference>
<dbReference type="GO" id="GO:0005886">
    <property type="term" value="C:plasma membrane"/>
    <property type="evidence" value="ECO:0007669"/>
    <property type="project" value="UniProtKB-SubCell"/>
</dbReference>
<evidence type="ECO:0000313" key="11">
    <source>
        <dbReference type="EMBL" id="STO41188.1"/>
    </source>
</evidence>
<evidence type="ECO:0000256" key="10">
    <source>
        <dbReference type="ARBA" id="ARBA00026027"/>
    </source>
</evidence>
<keyword evidence="9" id="KW-0472">Membrane</keyword>
<evidence type="ECO:0000256" key="9">
    <source>
        <dbReference type="ARBA" id="ARBA00023136"/>
    </source>
</evidence>
<sequence length="121" mass="12904">MNAILSVQGASAPVKKKSFFSKFTRLNMLRLVRAVIPVAVLMMLFPELAMASAGKGTDLMAKGQETVKATFGKDSSIVTWVILAEVLVGAVMYMMTKNVKFLAGFAILSVFIAVGMAVVGL</sequence>
<dbReference type="Proteomes" id="UP000254460">
    <property type="component" value="Unassembled WGS sequence"/>
</dbReference>
<evidence type="ECO:0000256" key="3">
    <source>
        <dbReference type="ARBA" id="ARBA00009586"/>
    </source>
</evidence>
<accession>A0A0M1UIZ5</accession>
<comment type="subunit">
    <text evidence="10">Monomer. Interacts with itself to form filaments; also interacts with TraQ.</text>
</comment>
<comment type="subcellular location">
    <subcellularLocation>
        <location evidence="1">Cell inner membrane</location>
        <topology evidence="1">Multi-pass membrane protein</topology>
    </subcellularLocation>
    <subcellularLocation>
        <location evidence="2">Secreted</location>
    </subcellularLocation>
</comment>
<name>A0A0M1UIZ5_ECOLX</name>
<keyword evidence="5" id="KW-1003">Cell membrane</keyword>
<dbReference type="InterPro" id="IPR008873">
    <property type="entry name" value="TraA"/>
</dbReference>
<evidence type="ECO:0000256" key="1">
    <source>
        <dbReference type="ARBA" id="ARBA00004429"/>
    </source>
</evidence>
<dbReference type="EMBL" id="UGGJ01000007">
    <property type="protein sequence ID" value="STO41188.1"/>
    <property type="molecule type" value="Genomic_DNA"/>
</dbReference>
<evidence type="ECO:0000256" key="8">
    <source>
        <dbReference type="ARBA" id="ARBA00022971"/>
    </source>
</evidence>
<evidence type="ECO:0000256" key="2">
    <source>
        <dbReference type="ARBA" id="ARBA00004613"/>
    </source>
</evidence>
<keyword evidence="7" id="KW-0964">Secreted</keyword>
<dbReference type="GO" id="GO:0005576">
    <property type="term" value="C:extracellular region"/>
    <property type="evidence" value="ECO:0007669"/>
    <property type="project" value="UniProtKB-SubCell"/>
</dbReference>
<organism evidence="11 12">
    <name type="scientific">Escherichia coli</name>
    <dbReference type="NCBI Taxonomy" id="562"/>
    <lineage>
        <taxon>Bacteria</taxon>
        <taxon>Pseudomonadati</taxon>
        <taxon>Pseudomonadota</taxon>
        <taxon>Gammaproteobacteria</taxon>
        <taxon>Enterobacterales</taxon>
        <taxon>Enterobacteriaceae</taxon>
        <taxon>Escherichia</taxon>
    </lineage>
</organism>
<proteinExistence type="inferred from homology"/>
<evidence type="ECO:0000313" key="12">
    <source>
        <dbReference type="Proteomes" id="UP000254460"/>
    </source>
</evidence>
<protein>
    <recommendedName>
        <fullName evidence="4">Pilin</fullName>
    </recommendedName>
</protein>
<dbReference type="RefSeq" id="WP_000991524.1">
    <property type="nucleotide sequence ID" value="NZ_CABVWV010000099.1"/>
</dbReference>
<dbReference type="NCBIfam" id="NF010294">
    <property type="entry name" value="PRK13734.1"/>
    <property type="match status" value="1"/>
</dbReference>
<evidence type="ECO:0000256" key="6">
    <source>
        <dbReference type="ARBA" id="ARBA00022519"/>
    </source>
</evidence>
<comment type="similarity">
    <text evidence="3">Belongs to the TraA family.</text>
</comment>
<keyword evidence="6" id="KW-0997">Cell inner membrane</keyword>
<evidence type="ECO:0000256" key="7">
    <source>
        <dbReference type="ARBA" id="ARBA00022525"/>
    </source>
</evidence>
<keyword evidence="8" id="KW-0184">Conjugation</keyword>
<dbReference type="AlphaFoldDB" id="A0A0M1UIZ5"/>
<evidence type="ECO:0000256" key="4">
    <source>
        <dbReference type="ARBA" id="ARBA00018586"/>
    </source>
</evidence>
<dbReference type="Pfam" id="PF05513">
    <property type="entry name" value="TraA"/>
    <property type="match status" value="1"/>
</dbReference>
<gene>
    <name evidence="11" type="primary">traA_2</name>
    <name evidence="11" type="ORF">NCTC9706_05539</name>
</gene>